<dbReference type="AlphaFoldDB" id="A0AB74UQK3"/>
<reference evidence="1" key="1">
    <citation type="submission" date="2024-10" db="EMBL/GenBank/DDBJ databases">
        <authorList>
            <person name="Lesea H.P."/>
            <person name="Kuehl J.V."/>
            <person name="Chandonia J.-M."/>
        </authorList>
    </citation>
    <scope>NUCLEOTIDE SEQUENCE</scope>
    <source>
        <strain evidence="1">FW102-FHT14D07</strain>
    </source>
</reference>
<evidence type="ECO:0000313" key="1">
    <source>
        <dbReference type="EMBL" id="XIA16969.1"/>
    </source>
</evidence>
<dbReference type="EMBL" id="CP170721">
    <property type="protein sequence ID" value="XIA16969.1"/>
    <property type="molecule type" value="Genomic_DNA"/>
</dbReference>
<accession>A0AB74UQK3</accession>
<name>A0AB74UQK3_9GAMM</name>
<sequence>MTTEAQSRQFEFKQAIIELLWNDDTPQAAARVVARCTSDEEREHALWMAVALQRAAAVTALLQAGISAQAREAALSLLCGGLARAGAPQAGTHVAEWGAWSVNTIAIPVKVGTSPFWFEAEKLMDIYLEQRGIKGDWLVMLPALREGVASGSLERFIQTLNQAGSREIHIATALLRAEIDRQALQGGMGEPQPVQG</sequence>
<proteinExistence type="predicted"/>
<organism evidence="1">
    <name type="scientific">Rhodanobacter sp. FW102-FHT14D07</name>
    <dbReference type="NCBI Taxonomy" id="3351462"/>
    <lineage>
        <taxon>Bacteria</taxon>
        <taxon>Pseudomonadati</taxon>
        <taxon>Pseudomonadota</taxon>
        <taxon>Gammaproteobacteria</taxon>
        <taxon>Lysobacterales</taxon>
        <taxon>Rhodanobacteraceae</taxon>
        <taxon>Rhodanobacter</taxon>
    </lineage>
</organism>
<gene>
    <name evidence="1" type="ORF">ACFYG5_10305</name>
</gene>
<protein>
    <submittedName>
        <fullName evidence="1">Uncharacterized protein</fullName>
    </submittedName>
</protein>
<dbReference type="RefSeq" id="WP_395117400.1">
    <property type="nucleotide sequence ID" value="NZ_CP170721.1"/>
</dbReference>